<protein>
    <submittedName>
        <fullName evidence="1">Uncharacterized protein</fullName>
    </submittedName>
</protein>
<dbReference type="Gramene" id="AET3Gv20769700.10">
    <property type="protein sequence ID" value="AET3Gv20769700.10"/>
    <property type="gene ID" value="AET3Gv20769700"/>
</dbReference>
<name>A0A453FST5_AEGTS</name>
<sequence>MNFQAPAFSDMTSPELFQQLESTLIQNLSLAPRSVALSDVDFSPGAPLKFRLMFFPVSEMGFNRSEVIRISSVLANQIYKAPTQFGPYYFTAIPYFASMHTA</sequence>
<reference evidence="1" key="3">
    <citation type="journal article" date="2017" name="Nature">
        <title>Genome sequence of the progenitor of the wheat D genome Aegilops tauschii.</title>
        <authorList>
            <person name="Luo M.C."/>
            <person name="Gu Y.Q."/>
            <person name="Puiu D."/>
            <person name="Wang H."/>
            <person name="Twardziok S.O."/>
            <person name="Deal K.R."/>
            <person name="Huo N."/>
            <person name="Zhu T."/>
            <person name="Wang L."/>
            <person name="Wang Y."/>
            <person name="McGuire P.E."/>
            <person name="Liu S."/>
            <person name="Long H."/>
            <person name="Ramasamy R.K."/>
            <person name="Rodriguez J.C."/>
            <person name="Van S.L."/>
            <person name="Yuan L."/>
            <person name="Wang Z."/>
            <person name="Xia Z."/>
            <person name="Xiao L."/>
            <person name="Anderson O.D."/>
            <person name="Ouyang S."/>
            <person name="Liang Y."/>
            <person name="Zimin A.V."/>
            <person name="Pertea G."/>
            <person name="Qi P."/>
            <person name="Bennetzen J.L."/>
            <person name="Dai X."/>
            <person name="Dawson M.W."/>
            <person name="Muller H.G."/>
            <person name="Kugler K."/>
            <person name="Rivarola-Duarte L."/>
            <person name="Spannagl M."/>
            <person name="Mayer K.F.X."/>
            <person name="Lu F.H."/>
            <person name="Bevan M.W."/>
            <person name="Leroy P."/>
            <person name="Li P."/>
            <person name="You F.M."/>
            <person name="Sun Q."/>
            <person name="Liu Z."/>
            <person name="Lyons E."/>
            <person name="Wicker T."/>
            <person name="Salzberg S.L."/>
            <person name="Devos K.M."/>
            <person name="Dvorak J."/>
        </authorList>
    </citation>
    <scope>NUCLEOTIDE SEQUENCE [LARGE SCALE GENOMIC DNA]</scope>
    <source>
        <strain evidence="1">cv. AL8/78</strain>
    </source>
</reference>
<reference evidence="2" key="1">
    <citation type="journal article" date="2014" name="Science">
        <title>Ancient hybridizations among the ancestral genomes of bread wheat.</title>
        <authorList>
            <consortium name="International Wheat Genome Sequencing Consortium,"/>
            <person name="Marcussen T."/>
            <person name="Sandve S.R."/>
            <person name="Heier L."/>
            <person name="Spannagl M."/>
            <person name="Pfeifer M."/>
            <person name="Jakobsen K.S."/>
            <person name="Wulff B.B."/>
            <person name="Steuernagel B."/>
            <person name="Mayer K.F."/>
            <person name="Olsen O.A."/>
        </authorList>
    </citation>
    <scope>NUCLEOTIDE SEQUENCE [LARGE SCALE GENOMIC DNA]</scope>
    <source>
        <strain evidence="2">cv. AL8/78</strain>
    </source>
</reference>
<evidence type="ECO:0000313" key="2">
    <source>
        <dbReference type="Proteomes" id="UP000015105"/>
    </source>
</evidence>
<accession>A0A453FST5</accession>
<reference evidence="2" key="2">
    <citation type="journal article" date="2017" name="Nat. Plants">
        <title>The Aegilops tauschii genome reveals multiple impacts of transposons.</title>
        <authorList>
            <person name="Zhao G."/>
            <person name="Zou C."/>
            <person name="Li K."/>
            <person name="Wang K."/>
            <person name="Li T."/>
            <person name="Gao L."/>
            <person name="Zhang X."/>
            <person name="Wang H."/>
            <person name="Yang Z."/>
            <person name="Liu X."/>
            <person name="Jiang W."/>
            <person name="Mao L."/>
            <person name="Kong X."/>
            <person name="Jiao Y."/>
            <person name="Jia J."/>
        </authorList>
    </citation>
    <scope>NUCLEOTIDE SEQUENCE [LARGE SCALE GENOMIC DNA]</scope>
    <source>
        <strain evidence="2">cv. AL8/78</strain>
    </source>
</reference>
<reference evidence="1" key="4">
    <citation type="submission" date="2019-03" db="UniProtKB">
        <authorList>
            <consortium name="EnsemblPlants"/>
        </authorList>
    </citation>
    <scope>IDENTIFICATION</scope>
</reference>
<reference evidence="1" key="5">
    <citation type="journal article" date="2021" name="G3 (Bethesda)">
        <title>Aegilops tauschii genome assembly Aet v5.0 features greater sequence contiguity and improved annotation.</title>
        <authorList>
            <person name="Wang L."/>
            <person name="Zhu T."/>
            <person name="Rodriguez J.C."/>
            <person name="Deal K.R."/>
            <person name="Dubcovsky J."/>
            <person name="McGuire P.E."/>
            <person name="Lux T."/>
            <person name="Spannagl M."/>
            <person name="Mayer K.F.X."/>
            <person name="Baldrich P."/>
            <person name="Meyers B.C."/>
            <person name="Huo N."/>
            <person name="Gu Y.Q."/>
            <person name="Zhou H."/>
            <person name="Devos K.M."/>
            <person name="Bennetzen J.L."/>
            <person name="Unver T."/>
            <person name="Budak H."/>
            <person name="Gulick P.J."/>
            <person name="Galiba G."/>
            <person name="Kalapos B."/>
            <person name="Nelson D.R."/>
            <person name="Li P."/>
            <person name="You F.M."/>
            <person name="Luo M.C."/>
            <person name="Dvorak J."/>
        </authorList>
    </citation>
    <scope>NUCLEOTIDE SEQUENCE [LARGE SCALE GENOMIC DNA]</scope>
    <source>
        <strain evidence="1">cv. AL8/78</strain>
    </source>
</reference>
<proteinExistence type="predicted"/>
<keyword evidence="2" id="KW-1185">Reference proteome</keyword>
<dbReference type="Proteomes" id="UP000015105">
    <property type="component" value="Chromosome 3D"/>
</dbReference>
<dbReference type="AlphaFoldDB" id="A0A453FST5"/>
<evidence type="ECO:0000313" key="1">
    <source>
        <dbReference type="EnsemblPlants" id="AET3Gv20769700.10"/>
    </source>
</evidence>
<organism evidence="1 2">
    <name type="scientific">Aegilops tauschii subsp. strangulata</name>
    <name type="common">Goatgrass</name>
    <dbReference type="NCBI Taxonomy" id="200361"/>
    <lineage>
        <taxon>Eukaryota</taxon>
        <taxon>Viridiplantae</taxon>
        <taxon>Streptophyta</taxon>
        <taxon>Embryophyta</taxon>
        <taxon>Tracheophyta</taxon>
        <taxon>Spermatophyta</taxon>
        <taxon>Magnoliopsida</taxon>
        <taxon>Liliopsida</taxon>
        <taxon>Poales</taxon>
        <taxon>Poaceae</taxon>
        <taxon>BOP clade</taxon>
        <taxon>Pooideae</taxon>
        <taxon>Triticodae</taxon>
        <taxon>Triticeae</taxon>
        <taxon>Triticinae</taxon>
        <taxon>Aegilops</taxon>
    </lineage>
</organism>
<dbReference type="EnsemblPlants" id="AET3Gv20769700.10">
    <property type="protein sequence ID" value="AET3Gv20769700.10"/>
    <property type="gene ID" value="AET3Gv20769700"/>
</dbReference>